<feature type="chain" id="PRO_5047029682" evidence="5">
    <location>
        <begin position="27"/>
        <end position="266"/>
    </location>
</feature>
<evidence type="ECO:0000256" key="1">
    <source>
        <dbReference type="ARBA" id="ARBA00022617"/>
    </source>
</evidence>
<dbReference type="PANTHER" id="PTHR35008">
    <property type="entry name" value="BLL4482 PROTEIN-RELATED"/>
    <property type="match status" value="1"/>
</dbReference>
<gene>
    <name evidence="7" type="ORF">ACFQY0_17530</name>
</gene>
<dbReference type="SUPFAM" id="SSF46626">
    <property type="entry name" value="Cytochrome c"/>
    <property type="match status" value="2"/>
</dbReference>
<organism evidence="7 8">
    <name type="scientific">Haloferula chungangensis</name>
    <dbReference type="NCBI Taxonomy" id="1048331"/>
    <lineage>
        <taxon>Bacteria</taxon>
        <taxon>Pseudomonadati</taxon>
        <taxon>Verrucomicrobiota</taxon>
        <taxon>Verrucomicrobiia</taxon>
        <taxon>Verrucomicrobiales</taxon>
        <taxon>Verrucomicrobiaceae</taxon>
        <taxon>Haloferula</taxon>
    </lineage>
</organism>
<dbReference type="RefSeq" id="WP_379715053.1">
    <property type="nucleotide sequence ID" value="NZ_JBHTBS010000011.1"/>
</dbReference>
<evidence type="ECO:0000256" key="5">
    <source>
        <dbReference type="SAM" id="SignalP"/>
    </source>
</evidence>
<dbReference type="InterPro" id="IPR036909">
    <property type="entry name" value="Cyt_c-like_dom_sf"/>
</dbReference>
<keyword evidence="3 4" id="KW-0408">Iron</keyword>
<feature type="domain" description="Cytochrome c" evidence="6">
    <location>
        <begin position="40"/>
        <end position="134"/>
    </location>
</feature>
<dbReference type="EMBL" id="JBHTBS010000011">
    <property type="protein sequence ID" value="MFC7339002.1"/>
    <property type="molecule type" value="Genomic_DNA"/>
</dbReference>
<keyword evidence="2 4" id="KW-0479">Metal-binding</keyword>
<dbReference type="Proteomes" id="UP001596472">
    <property type="component" value="Unassembled WGS sequence"/>
</dbReference>
<sequence>MLRTLRLPTMLATPAIAFLAAGQLHGDSQASAAAQRAKLRTFFQGMKIYESQCLPCHGEKGRGDGPWAEGLAPKPRDFRSGIFKFRSTPYGKLPTNDDLRRTITVGISGTAMPSFKSMSEDDINAVIHYVRSFSVRWNKEEHRAEPLTLPKTPEWFSNEEELARRAKSGAGRFAQLCAVCHGAEGKGNGAAAKGLVDAWSQPVPPADLTAAHHKSGNAPADLYRTIATGLDGTPMLGFAEILKEDEIWELIAYIKSKEIPEAQGGP</sequence>
<dbReference type="InterPro" id="IPR009056">
    <property type="entry name" value="Cyt_c-like_dom"/>
</dbReference>
<evidence type="ECO:0000256" key="4">
    <source>
        <dbReference type="PROSITE-ProRule" id="PRU00433"/>
    </source>
</evidence>
<keyword evidence="8" id="KW-1185">Reference proteome</keyword>
<reference evidence="8" key="1">
    <citation type="journal article" date="2019" name="Int. J. Syst. Evol. Microbiol.">
        <title>The Global Catalogue of Microorganisms (GCM) 10K type strain sequencing project: providing services to taxonomists for standard genome sequencing and annotation.</title>
        <authorList>
            <consortium name="The Broad Institute Genomics Platform"/>
            <consortium name="The Broad Institute Genome Sequencing Center for Infectious Disease"/>
            <person name="Wu L."/>
            <person name="Ma J."/>
        </authorList>
    </citation>
    <scope>NUCLEOTIDE SEQUENCE [LARGE SCALE GENOMIC DNA]</scope>
    <source>
        <strain evidence="8">CGMCC 4.1467</strain>
    </source>
</reference>
<evidence type="ECO:0000256" key="2">
    <source>
        <dbReference type="ARBA" id="ARBA00022723"/>
    </source>
</evidence>
<feature type="signal peptide" evidence="5">
    <location>
        <begin position="1"/>
        <end position="26"/>
    </location>
</feature>
<comment type="caution">
    <text evidence="7">The sequence shown here is derived from an EMBL/GenBank/DDBJ whole genome shotgun (WGS) entry which is preliminary data.</text>
</comment>
<keyword evidence="5" id="KW-0732">Signal</keyword>
<evidence type="ECO:0000313" key="7">
    <source>
        <dbReference type="EMBL" id="MFC7339002.1"/>
    </source>
</evidence>
<dbReference type="InterPro" id="IPR051459">
    <property type="entry name" value="Cytochrome_c-type_DH"/>
</dbReference>
<dbReference type="Gene3D" id="1.10.760.10">
    <property type="entry name" value="Cytochrome c-like domain"/>
    <property type="match status" value="2"/>
</dbReference>
<dbReference type="Pfam" id="PF13442">
    <property type="entry name" value="Cytochrome_CBB3"/>
    <property type="match status" value="2"/>
</dbReference>
<protein>
    <submittedName>
        <fullName evidence="7">C-type cytochrome</fullName>
    </submittedName>
</protein>
<feature type="domain" description="Cytochrome c" evidence="6">
    <location>
        <begin position="164"/>
        <end position="258"/>
    </location>
</feature>
<keyword evidence="1 4" id="KW-0349">Heme</keyword>
<name>A0ABW2LDG7_9BACT</name>
<evidence type="ECO:0000259" key="6">
    <source>
        <dbReference type="PROSITE" id="PS51007"/>
    </source>
</evidence>
<proteinExistence type="predicted"/>
<dbReference type="PROSITE" id="PS51007">
    <property type="entry name" value="CYTC"/>
    <property type="match status" value="2"/>
</dbReference>
<evidence type="ECO:0000313" key="8">
    <source>
        <dbReference type="Proteomes" id="UP001596472"/>
    </source>
</evidence>
<evidence type="ECO:0000256" key="3">
    <source>
        <dbReference type="ARBA" id="ARBA00023004"/>
    </source>
</evidence>
<dbReference type="PANTHER" id="PTHR35008:SF8">
    <property type="entry name" value="ALCOHOL DEHYDROGENASE CYTOCHROME C SUBUNIT"/>
    <property type="match status" value="1"/>
</dbReference>
<accession>A0ABW2LDG7</accession>